<feature type="region of interest" description="Disordered" evidence="1">
    <location>
        <begin position="241"/>
        <end position="265"/>
    </location>
</feature>
<dbReference type="Pfam" id="PF00560">
    <property type="entry name" value="LRR_1"/>
    <property type="match status" value="1"/>
</dbReference>
<evidence type="ECO:0000313" key="3">
    <source>
        <dbReference type="Proteomes" id="UP000516437"/>
    </source>
</evidence>
<accession>A0A6A1WD72</accession>
<dbReference type="InterPro" id="IPR001611">
    <property type="entry name" value="Leu-rich_rpt"/>
</dbReference>
<dbReference type="EMBL" id="RXIC02000020">
    <property type="protein sequence ID" value="KAB1223242.1"/>
    <property type="molecule type" value="Genomic_DNA"/>
</dbReference>
<name>A0A6A1WD72_9ROSI</name>
<keyword evidence="2" id="KW-0418">Kinase</keyword>
<proteinExistence type="predicted"/>
<dbReference type="OrthoDB" id="442066at2759"/>
<dbReference type="FunFam" id="3.80.10.10:FF:001021">
    <property type="entry name" value="Leucine-rich receptor-like protein kinase family protein"/>
    <property type="match status" value="1"/>
</dbReference>
<dbReference type="Gene3D" id="3.80.10.10">
    <property type="entry name" value="Ribonuclease Inhibitor"/>
    <property type="match status" value="1"/>
</dbReference>
<protein>
    <submittedName>
        <fullName evidence="2">Receptor-like protein kinase HAIKU2</fullName>
    </submittedName>
</protein>
<feature type="compositionally biased region" description="Polar residues" evidence="1">
    <location>
        <begin position="247"/>
        <end position="256"/>
    </location>
</feature>
<dbReference type="AlphaFoldDB" id="A0A6A1WD72"/>
<sequence length="342" mass="37064">MSLQLFQNNLSGQVPAELGDFKKLVNLSLYSNSLTGPLPQKLGSWAQFNYIDVTDNLLNGTIPPDMCKQGTMMELLMLDNNFTGEIPATYANCSTLIRFRVNHNLLSGTVPSGIWGLPNLKIIDITSNNIKGRITSDIKNAEALRTLFVGNNWLSGSLPKLNSLDLNSNQLSGRIPQSFSSFAGNLLDLSYNGLTGPIPQAVLDYGYIAGNAGLCLLDISSGVPSCENPYITPLADSAEERKETLGASRSSDTGHTVSGPDKATGYVRAGTEFGRKVSYGLQPAGRDTLHKVDLVGGVAPFPDREVTDKGAWHESLEHELDMVRMIGRETSKEKEVVDKEVE</sequence>
<comment type="caution">
    <text evidence="2">The sequence shown here is derived from an EMBL/GenBank/DDBJ whole genome shotgun (WGS) entry which is preliminary data.</text>
</comment>
<evidence type="ECO:0000256" key="1">
    <source>
        <dbReference type="SAM" id="MobiDB-lite"/>
    </source>
</evidence>
<gene>
    <name evidence="2" type="ORF">CJ030_MR2G002958</name>
</gene>
<dbReference type="SUPFAM" id="SSF52058">
    <property type="entry name" value="L domain-like"/>
    <property type="match status" value="1"/>
</dbReference>
<dbReference type="PANTHER" id="PTHR48004:SF58">
    <property type="entry name" value="OS01G0162200 PROTEIN"/>
    <property type="match status" value="1"/>
</dbReference>
<dbReference type="GO" id="GO:0016301">
    <property type="term" value="F:kinase activity"/>
    <property type="evidence" value="ECO:0007669"/>
    <property type="project" value="UniProtKB-KW"/>
</dbReference>
<dbReference type="PANTHER" id="PTHR48004">
    <property type="entry name" value="OS01G0149700 PROTEIN"/>
    <property type="match status" value="1"/>
</dbReference>
<dbReference type="Proteomes" id="UP000516437">
    <property type="component" value="Chromosome 2"/>
</dbReference>
<dbReference type="InterPro" id="IPR032675">
    <property type="entry name" value="LRR_dom_sf"/>
</dbReference>
<evidence type="ECO:0000313" key="2">
    <source>
        <dbReference type="EMBL" id="KAB1223242.1"/>
    </source>
</evidence>
<reference evidence="2 3" key="1">
    <citation type="journal article" date="2019" name="Plant Biotechnol. J.">
        <title>The red bayberry genome and genetic basis of sex determination.</title>
        <authorList>
            <person name="Jia H.M."/>
            <person name="Jia H.J."/>
            <person name="Cai Q.L."/>
            <person name="Wang Y."/>
            <person name="Zhao H.B."/>
            <person name="Yang W.F."/>
            <person name="Wang G.Y."/>
            <person name="Li Y.H."/>
            <person name="Zhan D.L."/>
            <person name="Shen Y.T."/>
            <person name="Niu Q.F."/>
            <person name="Chang L."/>
            <person name="Qiu J."/>
            <person name="Zhao L."/>
            <person name="Xie H.B."/>
            <person name="Fu W.Y."/>
            <person name="Jin J."/>
            <person name="Li X.W."/>
            <person name="Jiao Y."/>
            <person name="Zhou C.C."/>
            <person name="Tu T."/>
            <person name="Chai C.Y."/>
            <person name="Gao J.L."/>
            <person name="Fan L.J."/>
            <person name="van de Weg E."/>
            <person name="Wang J.Y."/>
            <person name="Gao Z.S."/>
        </authorList>
    </citation>
    <scope>NUCLEOTIDE SEQUENCE [LARGE SCALE GENOMIC DNA]</scope>
    <source>
        <tissue evidence="2">Leaves</tissue>
    </source>
</reference>
<keyword evidence="2" id="KW-0808">Transferase</keyword>
<keyword evidence="3" id="KW-1185">Reference proteome</keyword>
<keyword evidence="2" id="KW-0675">Receptor</keyword>
<organism evidence="2 3">
    <name type="scientific">Morella rubra</name>
    <name type="common">Chinese bayberry</name>
    <dbReference type="NCBI Taxonomy" id="262757"/>
    <lineage>
        <taxon>Eukaryota</taxon>
        <taxon>Viridiplantae</taxon>
        <taxon>Streptophyta</taxon>
        <taxon>Embryophyta</taxon>
        <taxon>Tracheophyta</taxon>
        <taxon>Spermatophyta</taxon>
        <taxon>Magnoliopsida</taxon>
        <taxon>eudicotyledons</taxon>
        <taxon>Gunneridae</taxon>
        <taxon>Pentapetalae</taxon>
        <taxon>rosids</taxon>
        <taxon>fabids</taxon>
        <taxon>Fagales</taxon>
        <taxon>Myricaceae</taxon>
        <taxon>Morella</taxon>
    </lineage>
</organism>
<dbReference type="InterPro" id="IPR052941">
    <property type="entry name" value="StomDev_PlantInt_Reg"/>
</dbReference>